<accession>A0A8S3ZEX6</accession>
<dbReference type="GO" id="GO:0005892">
    <property type="term" value="C:acetylcholine-gated channel complex"/>
    <property type="evidence" value="ECO:0007669"/>
    <property type="project" value="InterPro"/>
</dbReference>
<keyword evidence="1" id="KW-0732">Signal</keyword>
<evidence type="ECO:0000313" key="3">
    <source>
        <dbReference type="Proteomes" id="UP000678393"/>
    </source>
</evidence>
<dbReference type="PANTHER" id="PTHR33748:SF5">
    <property type="entry name" value="GROUND-LIKE DOMAIN-CONTAINING PROTEIN"/>
    <property type="match status" value="1"/>
</dbReference>
<dbReference type="EMBL" id="CAJHNH020002335">
    <property type="protein sequence ID" value="CAG5126350.1"/>
    <property type="molecule type" value="Genomic_DNA"/>
</dbReference>
<evidence type="ECO:0000313" key="2">
    <source>
        <dbReference type="EMBL" id="CAG5126350.1"/>
    </source>
</evidence>
<proteinExistence type="predicted"/>
<dbReference type="PANTHER" id="PTHR33748">
    <property type="entry name" value="PROTEIN CBG04600"/>
    <property type="match status" value="1"/>
</dbReference>
<feature type="chain" id="PRO_5035855555" evidence="1">
    <location>
        <begin position="25"/>
        <end position="221"/>
    </location>
</feature>
<keyword evidence="3" id="KW-1185">Reference proteome</keyword>
<name>A0A8S3ZEX6_9EUPU</name>
<dbReference type="Gene3D" id="3.10.310.50">
    <property type="match status" value="1"/>
</dbReference>
<dbReference type="AlphaFoldDB" id="A0A8S3ZEX6"/>
<dbReference type="Pfam" id="PF17175">
    <property type="entry name" value="MOLO1"/>
    <property type="match status" value="1"/>
</dbReference>
<dbReference type="Proteomes" id="UP000678393">
    <property type="component" value="Unassembled WGS sequence"/>
</dbReference>
<dbReference type="InterPro" id="IPR033438">
    <property type="entry name" value="MOLO1"/>
</dbReference>
<comment type="caution">
    <text evidence="2">The sequence shown here is derived from an EMBL/GenBank/DDBJ whole genome shotgun (WGS) entry which is preliminary data.</text>
</comment>
<reference evidence="2" key="1">
    <citation type="submission" date="2021-04" db="EMBL/GenBank/DDBJ databases">
        <authorList>
            <consortium name="Molecular Ecology Group"/>
        </authorList>
    </citation>
    <scope>NUCLEOTIDE SEQUENCE</scope>
</reference>
<dbReference type="OrthoDB" id="8062037at2759"/>
<gene>
    <name evidence="2" type="ORF">CUNI_LOCUS11908</name>
</gene>
<evidence type="ECO:0000256" key="1">
    <source>
        <dbReference type="SAM" id="SignalP"/>
    </source>
</evidence>
<sequence>MVLAAVVRFFTLAVLACIITQGSAQRSREGRQRWSVFEYPNPQYDYSQCGRPNTSSVCDPNGIISRQDADIIDGLISALYRETICQCYDCITNKHGHIIKVALMPEMERVFPDGENTTLARLRDAQMYSYILTQRWRMEGACNESLLILFSRNDGILYTLTRQITRIKLSDEDVKKISLIVRHFFDRPETIASGLREMIHRYRLIFENKHSEAFQSVTQQG</sequence>
<protein>
    <submittedName>
        <fullName evidence="2">Uncharacterized protein</fullName>
    </submittedName>
</protein>
<feature type="signal peptide" evidence="1">
    <location>
        <begin position="1"/>
        <end position="24"/>
    </location>
</feature>
<organism evidence="2 3">
    <name type="scientific">Candidula unifasciata</name>
    <dbReference type="NCBI Taxonomy" id="100452"/>
    <lineage>
        <taxon>Eukaryota</taxon>
        <taxon>Metazoa</taxon>
        <taxon>Spiralia</taxon>
        <taxon>Lophotrochozoa</taxon>
        <taxon>Mollusca</taxon>
        <taxon>Gastropoda</taxon>
        <taxon>Heterobranchia</taxon>
        <taxon>Euthyneura</taxon>
        <taxon>Panpulmonata</taxon>
        <taxon>Eupulmonata</taxon>
        <taxon>Stylommatophora</taxon>
        <taxon>Helicina</taxon>
        <taxon>Helicoidea</taxon>
        <taxon>Geomitridae</taxon>
        <taxon>Candidula</taxon>
    </lineage>
</organism>